<keyword evidence="2" id="KW-1185">Reference proteome</keyword>
<evidence type="ECO:0000313" key="1">
    <source>
        <dbReference type="EMBL" id="RDH44369.1"/>
    </source>
</evidence>
<reference evidence="1 2" key="1">
    <citation type="submission" date="2017-04" db="EMBL/GenBank/DDBJ databases">
        <title>Draft genome sequence of Zooshikella ganghwensis VG4 isolated from Red Sea sediments.</title>
        <authorList>
            <person name="Rehman Z."/>
            <person name="Alam I."/>
            <person name="Kamau A."/>
            <person name="Bajic V."/>
            <person name="Leiknes T."/>
        </authorList>
    </citation>
    <scope>NUCLEOTIDE SEQUENCE [LARGE SCALE GENOMIC DNA]</scope>
    <source>
        <strain evidence="1 2">VG4</strain>
    </source>
</reference>
<sequence>MKAKFFFQRLKNYRNIENDRQRKDEGEGLSQILQSTDTTVTINNEVIQTVGPIKVDEGTNNPFIYCIYAVTKHHIENRQIPTVHPSCKEFGDTAVVITKPNQFFSLISNNHLAGGITGKMVDYLDYQAHHGDIDPVFNKSNNYNHQSEYRIKIADRVNPNNTMTLKVGSLEECGFICKFSELNKKIKRKVTVNLVQA</sequence>
<accession>A0A4P9VNY1</accession>
<proteinExistence type="predicted"/>
<dbReference type="Proteomes" id="UP000257039">
    <property type="component" value="Unassembled WGS sequence"/>
</dbReference>
<name>A0A4P9VNY1_9GAMM</name>
<protein>
    <submittedName>
        <fullName evidence="1">Uncharacterized protein</fullName>
    </submittedName>
</protein>
<dbReference type="RefSeq" id="WP_094787533.1">
    <property type="nucleotide sequence ID" value="NZ_NDXW01000001.1"/>
</dbReference>
<gene>
    <name evidence="1" type="ORF">B9G39_13460</name>
</gene>
<evidence type="ECO:0000313" key="2">
    <source>
        <dbReference type="Proteomes" id="UP000257039"/>
    </source>
</evidence>
<comment type="caution">
    <text evidence="1">The sequence shown here is derived from an EMBL/GenBank/DDBJ whole genome shotgun (WGS) entry which is preliminary data.</text>
</comment>
<dbReference type="EMBL" id="NDXW01000001">
    <property type="protein sequence ID" value="RDH44369.1"/>
    <property type="molecule type" value="Genomic_DNA"/>
</dbReference>
<organism evidence="1 2">
    <name type="scientific">Zooshikella ganghwensis</name>
    <dbReference type="NCBI Taxonomy" id="202772"/>
    <lineage>
        <taxon>Bacteria</taxon>
        <taxon>Pseudomonadati</taxon>
        <taxon>Pseudomonadota</taxon>
        <taxon>Gammaproteobacteria</taxon>
        <taxon>Oceanospirillales</taxon>
        <taxon>Zooshikellaceae</taxon>
        <taxon>Zooshikella</taxon>
    </lineage>
</organism>
<dbReference type="AlphaFoldDB" id="A0A4P9VNY1"/>